<gene>
    <name evidence="2" type="ORF">GS424_005690</name>
</gene>
<reference evidence="2 3" key="1">
    <citation type="submission" date="2020-10" db="EMBL/GenBank/DDBJ databases">
        <title>Eggerthella sp. nov., isolated from human feces.</title>
        <authorList>
            <person name="Yajun G."/>
        </authorList>
    </citation>
    <scope>NUCLEOTIDE SEQUENCE [LARGE SCALE GENOMIC DNA]</scope>
    <source>
        <strain evidence="2 3">HF-1101</strain>
    </source>
</reference>
<dbReference type="Pfam" id="PF00174">
    <property type="entry name" value="Oxidored_molyb"/>
    <property type="match status" value="1"/>
</dbReference>
<dbReference type="AlphaFoldDB" id="A0A6L7IVU3"/>
<dbReference type="EMBL" id="CP063310">
    <property type="protein sequence ID" value="QOS69338.1"/>
    <property type="molecule type" value="Genomic_DNA"/>
</dbReference>
<dbReference type="Gene3D" id="3.90.420.10">
    <property type="entry name" value="Oxidoreductase, molybdopterin-binding domain"/>
    <property type="match status" value="1"/>
</dbReference>
<organism evidence="2 3">
    <name type="scientific">Eggerthella guodeyinii</name>
    <dbReference type="NCBI Taxonomy" id="2690837"/>
    <lineage>
        <taxon>Bacteria</taxon>
        <taxon>Bacillati</taxon>
        <taxon>Actinomycetota</taxon>
        <taxon>Coriobacteriia</taxon>
        <taxon>Eggerthellales</taxon>
        <taxon>Eggerthellaceae</taxon>
        <taxon>Eggerthella</taxon>
    </lineage>
</organism>
<dbReference type="Proteomes" id="UP000478463">
    <property type="component" value="Chromosome"/>
</dbReference>
<accession>A0A6L7IVU3</accession>
<dbReference type="SUPFAM" id="SSF56524">
    <property type="entry name" value="Oxidoreductase molybdopterin-binding domain"/>
    <property type="match status" value="1"/>
</dbReference>
<proteinExistence type="predicted"/>
<name>A0A6L7IVU3_9ACTN</name>
<feature type="domain" description="Oxidoreductase molybdopterin-binding" evidence="1">
    <location>
        <begin position="103"/>
        <end position="243"/>
    </location>
</feature>
<dbReference type="InterPro" id="IPR000572">
    <property type="entry name" value="OxRdtase_Mopterin-bd_dom"/>
</dbReference>
<evidence type="ECO:0000259" key="1">
    <source>
        <dbReference type="Pfam" id="PF00174"/>
    </source>
</evidence>
<sequence>MSMQDYKKGLLAGTMIASLTLSGAGTAFAADGAPASDQSASPAAAVEAPAGTAVASPLVSASAAAGTFSYDQTELTLNSVIKDVFQRATSALCGATDDLVVANPLEWKLAVTGEVDNAFTAPVDELASENSVKQVMTCTCGGNPADGKAIITADVKGIPVSHLLDRAEARDGVNTVTFVSSDGTELAMPISYVVGRHGVLSYEINDEDLSASVGGNNQLWMTRTPANYFVRDVVEVRVTREEEPPASPGEDMTYPNSPNVGVLAASVS</sequence>
<protein>
    <submittedName>
        <fullName evidence="2">Molybdopterin-dependent oxidoreductase</fullName>
    </submittedName>
</protein>
<evidence type="ECO:0000313" key="2">
    <source>
        <dbReference type="EMBL" id="QOS69338.1"/>
    </source>
</evidence>
<dbReference type="KEGG" id="egd:GS424_005690"/>
<dbReference type="InterPro" id="IPR036374">
    <property type="entry name" value="OxRdtase_Mopterin-bd_sf"/>
</dbReference>
<evidence type="ECO:0000313" key="3">
    <source>
        <dbReference type="Proteomes" id="UP000478463"/>
    </source>
</evidence>